<sequence length="110" mass="11599">MTFPVSFTVTHYPHVGDDSDGLGNTIPVFGPGVPVGAIQLAPHVQVVGSATMTETEVVDVDLYLPVGSPVAVKDRIEFGADVFDVVAVRDWTLGFHGWAPGLVAELRKAA</sequence>
<name>A0A0A0RKG6_9CAUD</name>
<gene>
    <name evidence="1" type="primary">9</name>
    <name evidence="1" type="ORF">PBI_CAPTAINTRIPS_9</name>
</gene>
<dbReference type="GeneID" id="26629262"/>
<proteinExistence type="predicted"/>
<dbReference type="RefSeq" id="YP_009202289.1">
    <property type="nucleotide sequence ID" value="NC_028842.1"/>
</dbReference>
<dbReference type="EMBL" id="KM652553">
    <property type="protein sequence ID" value="AIW02401.1"/>
    <property type="molecule type" value="Genomic_DNA"/>
</dbReference>
<evidence type="ECO:0000313" key="2">
    <source>
        <dbReference type="Proteomes" id="UP000030201"/>
    </source>
</evidence>
<keyword evidence="2" id="KW-1185">Reference proteome</keyword>
<dbReference type="KEGG" id="vg:26629262"/>
<dbReference type="OrthoDB" id="14978at10239"/>
<protein>
    <submittedName>
        <fullName evidence="1">Head-to-tail stopper</fullName>
    </submittedName>
</protein>
<dbReference type="Proteomes" id="UP000030201">
    <property type="component" value="Segment"/>
</dbReference>
<organism evidence="1 2">
    <name type="scientific">Mycobacterium phage CaptainTrips</name>
    <dbReference type="NCBI Taxonomy" id="1556289"/>
    <lineage>
        <taxon>Viruses</taxon>
        <taxon>Duplodnaviria</taxon>
        <taxon>Heunggongvirae</taxon>
        <taxon>Uroviricota</taxon>
        <taxon>Caudoviricetes</taxon>
        <taxon>Gracegardnervirinae</taxon>
        <taxon>Cheoctovirus</taxon>
        <taxon>Cheoctovirus captaintrips</taxon>
    </lineage>
</organism>
<reference evidence="1 2" key="1">
    <citation type="submission" date="2014-09" db="EMBL/GenBank/DDBJ databases">
        <authorList>
            <person name="Powell E.R."/>
            <person name="Ardrey L.M."/>
            <person name="Brewer L.W."/>
            <person name="Cochran D.E."/>
            <person name="Debro L.H."/>
            <person name="Murdock C.A."/>
            <person name="Reynolds S.V."/>
            <person name="Bradley K.W."/>
            <person name="Barker L.P."/>
            <person name="Asai D.J."/>
            <person name="Bowman C.A."/>
            <person name="Russell D.A."/>
            <person name="Pope W.H."/>
            <person name="Jacobs-Sera D."/>
            <person name="Hendrix R.W."/>
            <person name="Hatfull G.F."/>
        </authorList>
    </citation>
    <scope>NUCLEOTIDE SEQUENCE [LARGE SCALE GENOMIC DNA]</scope>
</reference>
<accession>A0A0A0RKG6</accession>
<evidence type="ECO:0000313" key="1">
    <source>
        <dbReference type="EMBL" id="AIW02401.1"/>
    </source>
</evidence>